<dbReference type="AlphaFoldDB" id="A0A395JFU0"/>
<comment type="caution">
    <text evidence="1">The sequence shown here is derived from an EMBL/GenBank/DDBJ whole genome shotgun (WGS) entry which is preliminary data.</text>
</comment>
<dbReference type="RefSeq" id="WP_113955763.1">
    <property type="nucleotide sequence ID" value="NZ_QNRT01000008.1"/>
</dbReference>
<reference evidence="1 2" key="1">
    <citation type="submission" date="2018-06" db="EMBL/GenBank/DDBJ databases">
        <title>Genomic Encyclopedia of Type Strains, Phase IV (KMG-IV): sequencing the most valuable type-strain genomes for metagenomic binning, comparative biology and taxonomic classification.</title>
        <authorList>
            <person name="Goeker M."/>
        </authorList>
    </citation>
    <scope>NUCLEOTIDE SEQUENCE [LARGE SCALE GENOMIC DNA]</scope>
    <source>
        <strain evidence="1 2">DSM 24032</strain>
    </source>
</reference>
<organism evidence="1 2">
    <name type="scientific">Arenicella xantha</name>
    <dbReference type="NCBI Taxonomy" id="644221"/>
    <lineage>
        <taxon>Bacteria</taxon>
        <taxon>Pseudomonadati</taxon>
        <taxon>Pseudomonadota</taxon>
        <taxon>Gammaproteobacteria</taxon>
        <taxon>Arenicellales</taxon>
        <taxon>Arenicellaceae</taxon>
        <taxon>Arenicella</taxon>
    </lineage>
</organism>
<dbReference type="CDD" id="cd03443">
    <property type="entry name" value="PaaI_thioesterase"/>
    <property type="match status" value="1"/>
</dbReference>
<dbReference type="Proteomes" id="UP000253083">
    <property type="component" value="Unassembled WGS sequence"/>
</dbReference>
<proteinExistence type="predicted"/>
<gene>
    <name evidence="1" type="ORF">DFR28_10810</name>
</gene>
<dbReference type="InParanoid" id="A0A395JFU0"/>
<dbReference type="InterPro" id="IPR027961">
    <property type="entry name" value="DUF4442"/>
</dbReference>
<accession>A0A395JFU0</accession>
<dbReference type="OrthoDB" id="793353at2"/>
<protein>
    <submittedName>
        <fullName evidence="1">Acyl-coenzyme A thioesterase PaaI-like protein</fullName>
    </submittedName>
</protein>
<evidence type="ECO:0000313" key="1">
    <source>
        <dbReference type="EMBL" id="RBP48281.1"/>
    </source>
</evidence>
<evidence type="ECO:0000313" key="2">
    <source>
        <dbReference type="Proteomes" id="UP000253083"/>
    </source>
</evidence>
<sequence length="151" mass="16705">MPSILQRYEQFRRLTGGNFVFSKVVGFSAPFFGKIRPNVIDLRPGYCEVQIKDRWGIRNHLGTINAGALCSLAEMTGGMALDTLVPSNMRWIPRSMTVNYLAKATGIITGVTDLPNSELREGDFVVPVRVNNSAGDTVFTADITFYVSLKK</sequence>
<dbReference type="Pfam" id="PF14539">
    <property type="entry name" value="DUF4442"/>
    <property type="match status" value="1"/>
</dbReference>
<dbReference type="Gene3D" id="3.10.129.10">
    <property type="entry name" value="Hotdog Thioesterase"/>
    <property type="match status" value="1"/>
</dbReference>
<dbReference type="EMBL" id="QNRT01000008">
    <property type="protein sequence ID" value="RBP48281.1"/>
    <property type="molecule type" value="Genomic_DNA"/>
</dbReference>
<dbReference type="InterPro" id="IPR029069">
    <property type="entry name" value="HotDog_dom_sf"/>
</dbReference>
<keyword evidence="2" id="KW-1185">Reference proteome</keyword>
<dbReference type="SUPFAM" id="SSF54637">
    <property type="entry name" value="Thioesterase/thiol ester dehydrase-isomerase"/>
    <property type="match status" value="1"/>
</dbReference>
<name>A0A395JFU0_9GAMM</name>